<comment type="caution">
    <text evidence="1">The sequence shown here is derived from an EMBL/GenBank/DDBJ whole genome shotgun (WGS) entry which is preliminary data.</text>
</comment>
<reference evidence="2" key="1">
    <citation type="submission" date="2018-12" db="EMBL/GenBank/DDBJ databases">
        <title>Tengunoibacter tsumagoiensis gen. nov., sp. nov., Dictyobacter kobayashii sp. nov., D. alpinus sp. nov., and D. joshuensis sp. nov. and description of Dictyobacteraceae fam. nov. within the order Ktedonobacterales isolated from Tengu-no-mugimeshi.</title>
        <authorList>
            <person name="Wang C.M."/>
            <person name="Zheng Y."/>
            <person name="Sakai Y."/>
            <person name="Toyoda A."/>
            <person name="Minakuchi Y."/>
            <person name="Abe K."/>
            <person name="Yokota A."/>
            <person name="Yabe S."/>
        </authorList>
    </citation>
    <scope>NUCLEOTIDE SEQUENCE [LARGE SCALE GENOMIC DNA]</scope>
    <source>
        <strain evidence="2">Uno16</strain>
    </source>
</reference>
<name>A0A402BIG4_9CHLR</name>
<accession>A0A402BIG4</accession>
<keyword evidence="2" id="KW-1185">Reference proteome</keyword>
<dbReference type="Proteomes" id="UP000287171">
    <property type="component" value="Unassembled WGS sequence"/>
</dbReference>
<dbReference type="RefSeq" id="WP_281275962.1">
    <property type="nucleotide sequence ID" value="NZ_BIFT01000002.1"/>
</dbReference>
<evidence type="ECO:0000313" key="2">
    <source>
        <dbReference type="Proteomes" id="UP000287171"/>
    </source>
</evidence>
<gene>
    <name evidence="1" type="ORF">KDA_66490</name>
</gene>
<organism evidence="1 2">
    <name type="scientific">Dictyobacter alpinus</name>
    <dbReference type="NCBI Taxonomy" id="2014873"/>
    <lineage>
        <taxon>Bacteria</taxon>
        <taxon>Bacillati</taxon>
        <taxon>Chloroflexota</taxon>
        <taxon>Ktedonobacteria</taxon>
        <taxon>Ktedonobacterales</taxon>
        <taxon>Dictyobacteraceae</taxon>
        <taxon>Dictyobacter</taxon>
    </lineage>
</organism>
<dbReference type="EMBL" id="BIFT01000002">
    <property type="protein sequence ID" value="GCE31165.1"/>
    <property type="molecule type" value="Genomic_DNA"/>
</dbReference>
<proteinExistence type="predicted"/>
<evidence type="ECO:0000313" key="1">
    <source>
        <dbReference type="EMBL" id="GCE31165.1"/>
    </source>
</evidence>
<dbReference type="AlphaFoldDB" id="A0A402BIG4"/>
<sequence length="43" mass="4713">MRMLAVSKTTSTATPEAIQNARKAEAEQGMKLFEQGLLVEGLY</sequence>
<protein>
    <submittedName>
        <fullName evidence="1">Uncharacterized protein</fullName>
    </submittedName>
</protein>